<dbReference type="InterPro" id="IPR001926">
    <property type="entry name" value="TrpB-like_PALP"/>
</dbReference>
<proteinExistence type="predicted"/>
<feature type="domain" description="Rhodanese" evidence="1">
    <location>
        <begin position="399"/>
        <end position="500"/>
    </location>
</feature>
<dbReference type="OrthoDB" id="10259545at2759"/>
<dbReference type="AlphaFoldDB" id="A0A9W9H590"/>
<dbReference type="InterPro" id="IPR050214">
    <property type="entry name" value="Cys_Synth/Cystath_Beta-Synth"/>
</dbReference>
<accession>A0A9W9H590</accession>
<dbReference type="CDD" id="cd00158">
    <property type="entry name" value="RHOD"/>
    <property type="match status" value="1"/>
</dbReference>
<dbReference type="Gene3D" id="3.40.50.1100">
    <property type="match status" value="2"/>
</dbReference>
<dbReference type="PANTHER" id="PTHR10314">
    <property type="entry name" value="CYSTATHIONINE BETA-SYNTHASE"/>
    <property type="match status" value="1"/>
</dbReference>
<dbReference type="RefSeq" id="XP_056523551.1">
    <property type="nucleotide sequence ID" value="XM_056664494.1"/>
</dbReference>
<dbReference type="EMBL" id="JAPQKL010000003">
    <property type="protein sequence ID" value="KAJ5138902.1"/>
    <property type="molecule type" value="Genomic_DNA"/>
</dbReference>
<reference evidence="2" key="1">
    <citation type="submission" date="2022-11" db="EMBL/GenBank/DDBJ databases">
        <authorList>
            <person name="Petersen C."/>
        </authorList>
    </citation>
    <scope>NUCLEOTIDE SEQUENCE</scope>
    <source>
        <strain evidence="2">IBT 22155</strain>
    </source>
</reference>
<dbReference type="Proteomes" id="UP001149079">
    <property type="component" value="Unassembled WGS sequence"/>
</dbReference>
<organism evidence="2 3">
    <name type="scientific">Penicillium bovifimosum</name>
    <dbReference type="NCBI Taxonomy" id="126998"/>
    <lineage>
        <taxon>Eukaryota</taxon>
        <taxon>Fungi</taxon>
        <taxon>Dikarya</taxon>
        <taxon>Ascomycota</taxon>
        <taxon>Pezizomycotina</taxon>
        <taxon>Eurotiomycetes</taxon>
        <taxon>Eurotiomycetidae</taxon>
        <taxon>Eurotiales</taxon>
        <taxon>Aspergillaceae</taxon>
        <taxon>Penicillium</taxon>
    </lineage>
</organism>
<dbReference type="InterPro" id="IPR036873">
    <property type="entry name" value="Rhodanese-like_dom_sf"/>
</dbReference>
<dbReference type="InterPro" id="IPR001763">
    <property type="entry name" value="Rhodanese-like_dom"/>
</dbReference>
<protein>
    <recommendedName>
        <fullName evidence="1">Rhodanese domain-containing protein</fullName>
    </recommendedName>
</protein>
<dbReference type="PROSITE" id="PS50206">
    <property type="entry name" value="RHODANESE_3"/>
    <property type="match status" value="1"/>
</dbReference>
<name>A0A9W9H590_9EURO</name>
<evidence type="ECO:0000313" key="2">
    <source>
        <dbReference type="EMBL" id="KAJ5138902.1"/>
    </source>
</evidence>
<dbReference type="InterPro" id="IPR036052">
    <property type="entry name" value="TrpB-like_PALP_sf"/>
</dbReference>
<reference evidence="2" key="2">
    <citation type="journal article" date="2023" name="IMA Fungus">
        <title>Comparative genomic study of the Penicillium genus elucidates a diverse pangenome and 15 lateral gene transfer events.</title>
        <authorList>
            <person name="Petersen C."/>
            <person name="Sorensen T."/>
            <person name="Nielsen M.R."/>
            <person name="Sondergaard T.E."/>
            <person name="Sorensen J.L."/>
            <person name="Fitzpatrick D.A."/>
            <person name="Frisvad J.C."/>
            <person name="Nielsen K.L."/>
        </authorList>
    </citation>
    <scope>NUCLEOTIDE SEQUENCE</scope>
    <source>
        <strain evidence="2">IBT 22155</strain>
    </source>
</reference>
<evidence type="ECO:0000259" key="1">
    <source>
        <dbReference type="PROSITE" id="PS50206"/>
    </source>
</evidence>
<keyword evidence="3" id="KW-1185">Reference proteome</keyword>
<comment type="caution">
    <text evidence="2">The sequence shown here is derived from an EMBL/GenBank/DDBJ whole genome shotgun (WGS) entry which is preliminary data.</text>
</comment>
<gene>
    <name evidence="2" type="ORF">N7515_003750</name>
</gene>
<dbReference type="SUPFAM" id="SSF53686">
    <property type="entry name" value="Tryptophan synthase beta subunit-like PLP-dependent enzymes"/>
    <property type="match status" value="1"/>
</dbReference>
<dbReference type="SUPFAM" id="SSF52821">
    <property type="entry name" value="Rhodanese/Cell cycle control phosphatase"/>
    <property type="match status" value="1"/>
</dbReference>
<evidence type="ECO:0000313" key="3">
    <source>
        <dbReference type="Proteomes" id="UP001149079"/>
    </source>
</evidence>
<dbReference type="Gene3D" id="3.40.250.10">
    <property type="entry name" value="Rhodanese-like domain"/>
    <property type="match status" value="1"/>
</dbReference>
<dbReference type="Pfam" id="PF00581">
    <property type="entry name" value="Rhodanese"/>
    <property type="match status" value="1"/>
</dbReference>
<dbReference type="GeneID" id="81403664"/>
<sequence length="501" mass="55216">MTKEAMSPNPLNIYTGLNSLREYHNPDSSPPLPLVELSPCLNPYYDNGVRIYAKIMTALPAHNVKALPALNLLRAGVGSKTDTVIEYSSGSTVISLGILSRVHYGIQDTRAYLSNKTHLTKLRLMQFFGLKVKLFGGPSTPDANDEYGGVYAAEEEARESGNILNPNQYKNDANWKSHTLWTGPQILKQLPQINLLCAAMGTTGTMSGLGTYLKGEKPSVFCLGVCIAPGNEIPGPRMYSMIQQIPFPWRHIVDAVEEVNAADAFANSVKLSREGIVCGPSSGMQYTALLRFLKEKLSSQSLQSLQGPDGLTHCVFLACDLPYQYLDEYFDRLGTEHFPAIENEFLLDVDTYSYESVWEVLPSDLPTLLEIETTDSQSNDSAGYPEQKGAAKTVRELSAFSPTTIIDLRAGSDYDESHIEQSINISLQTLSSKTESPWKNPKILKQQWEELDGLLSQHNSIIKTNRVLLICYDGSVSRIGASILRAKGVEAFSLRGGYRGL</sequence>
<dbReference type="Pfam" id="PF00291">
    <property type="entry name" value="PALP"/>
    <property type="match status" value="1"/>
</dbReference>